<sequence>MLESSQNTELVINVKEYMHSVLTDKSQDDREMEEQRYAGKLQFLLQGMHRTVTSSTKYVSYSLDYQLCNNLKFSKDTSVQDLISKWDKIFKDDILCHVAKSHRPLLARWLKWTILVHDLREVLAESTCISVTGLVNSGKSLLVKQLFNLKRVQVGTLKSKQTTVPLLYNLNIGSLDVIDFPGMDDNDECVPDLAQLMLTLSQMIVFVVDYRRISATAIKLWLDKMKSDDDVPVLICLTHADNLYLECVAKEEEYKIEAIEDKRKAIQRELQTYREVIGPKHSWNVDFYAFTQVPTVKREDLEAVGIRSPSDVGEWLVEILKNKLGQGDLSEQLQTFFTNRERSCNNQ</sequence>
<dbReference type="Proteomes" id="UP001174909">
    <property type="component" value="Unassembled WGS sequence"/>
</dbReference>
<name>A0AA35XBJ2_GEOBA</name>
<dbReference type="Gene3D" id="3.40.50.300">
    <property type="entry name" value="P-loop containing nucleotide triphosphate hydrolases"/>
    <property type="match status" value="1"/>
</dbReference>
<accession>A0AA35XBJ2</accession>
<gene>
    <name evidence="3" type="ORF">GBAR_LOCUS25109</name>
</gene>
<feature type="domain" description="G" evidence="2">
    <location>
        <begin position="129"/>
        <end position="238"/>
    </location>
</feature>
<dbReference type="CDD" id="cd00882">
    <property type="entry name" value="Ras_like_GTPase"/>
    <property type="match status" value="1"/>
</dbReference>
<dbReference type="InterPro" id="IPR027417">
    <property type="entry name" value="P-loop_NTPase"/>
</dbReference>
<evidence type="ECO:0000256" key="1">
    <source>
        <dbReference type="SAM" id="Coils"/>
    </source>
</evidence>
<organism evidence="3 4">
    <name type="scientific">Geodia barretti</name>
    <name type="common">Barrett's horny sponge</name>
    <dbReference type="NCBI Taxonomy" id="519541"/>
    <lineage>
        <taxon>Eukaryota</taxon>
        <taxon>Metazoa</taxon>
        <taxon>Porifera</taxon>
        <taxon>Demospongiae</taxon>
        <taxon>Heteroscleromorpha</taxon>
        <taxon>Tetractinellida</taxon>
        <taxon>Astrophorina</taxon>
        <taxon>Geodiidae</taxon>
        <taxon>Geodia</taxon>
    </lineage>
</organism>
<reference evidence="3" key="1">
    <citation type="submission" date="2023-03" db="EMBL/GenBank/DDBJ databases">
        <authorList>
            <person name="Steffen K."/>
            <person name="Cardenas P."/>
        </authorList>
    </citation>
    <scope>NUCLEOTIDE SEQUENCE</scope>
</reference>
<dbReference type="Pfam" id="PF01926">
    <property type="entry name" value="MMR_HSR1"/>
    <property type="match status" value="1"/>
</dbReference>
<evidence type="ECO:0000313" key="3">
    <source>
        <dbReference type="EMBL" id="CAI8045400.1"/>
    </source>
</evidence>
<dbReference type="GO" id="GO:0005525">
    <property type="term" value="F:GTP binding"/>
    <property type="evidence" value="ECO:0007669"/>
    <property type="project" value="InterPro"/>
</dbReference>
<protein>
    <recommendedName>
        <fullName evidence="2">G domain-containing protein</fullName>
    </recommendedName>
</protein>
<evidence type="ECO:0000313" key="4">
    <source>
        <dbReference type="Proteomes" id="UP001174909"/>
    </source>
</evidence>
<proteinExistence type="predicted"/>
<keyword evidence="4" id="KW-1185">Reference proteome</keyword>
<dbReference type="AlphaFoldDB" id="A0AA35XBJ2"/>
<evidence type="ECO:0000259" key="2">
    <source>
        <dbReference type="Pfam" id="PF01926"/>
    </source>
</evidence>
<dbReference type="SUPFAM" id="SSF52540">
    <property type="entry name" value="P-loop containing nucleoside triphosphate hydrolases"/>
    <property type="match status" value="1"/>
</dbReference>
<keyword evidence="1" id="KW-0175">Coiled coil</keyword>
<comment type="caution">
    <text evidence="3">The sequence shown here is derived from an EMBL/GenBank/DDBJ whole genome shotgun (WGS) entry which is preliminary data.</text>
</comment>
<dbReference type="EMBL" id="CASHTH010003467">
    <property type="protein sequence ID" value="CAI8045400.1"/>
    <property type="molecule type" value="Genomic_DNA"/>
</dbReference>
<dbReference type="InterPro" id="IPR006073">
    <property type="entry name" value="GTP-bd"/>
</dbReference>
<feature type="coiled-coil region" evidence="1">
    <location>
        <begin position="249"/>
        <end position="276"/>
    </location>
</feature>